<dbReference type="EMBL" id="CAEZYH010000072">
    <property type="protein sequence ID" value="CAB4726286.1"/>
    <property type="molecule type" value="Genomic_DNA"/>
</dbReference>
<evidence type="ECO:0000313" key="5">
    <source>
        <dbReference type="EMBL" id="CAB4877972.1"/>
    </source>
</evidence>
<dbReference type="PANTHER" id="PTHR43802">
    <property type="entry name" value="ENOYL-COA HYDRATASE"/>
    <property type="match status" value="1"/>
</dbReference>
<dbReference type="EMBL" id="CAFAAL010000083">
    <property type="protein sequence ID" value="CAB4807108.1"/>
    <property type="molecule type" value="Genomic_DNA"/>
</dbReference>
<dbReference type="AlphaFoldDB" id="A0A6J7H3G5"/>
<sequence>MNTVESEPYVVIERTSDYVYSVRLCRGPNNFFSYLMISAIADALERLDDYDDCRVVVLCAEGKNFCAGADFSGSAPAYSTADLYGAAERLFRTRKPIIAAVQGAAIGGGLGLAMAADFRVVSTETRISANFSRLGFHHGFGLSVTLPRVIGEQRAAELLMTGRRIDGSAAYALGLADRLADAENLLDETLELANEIALSAPLAVESIRATLRGNIADKVHVATQHEMAEQLRLRQTDDFAEGAKAMAERRTPNFKRS</sequence>
<evidence type="ECO:0000313" key="2">
    <source>
        <dbReference type="EMBL" id="CAB4726286.1"/>
    </source>
</evidence>
<evidence type="ECO:0000313" key="6">
    <source>
        <dbReference type="EMBL" id="CAB4911145.1"/>
    </source>
</evidence>
<dbReference type="EMBL" id="CAEZZP010000053">
    <property type="protein sequence ID" value="CAB4773404.1"/>
    <property type="molecule type" value="Genomic_DNA"/>
</dbReference>
<gene>
    <name evidence="2" type="ORF">UFOPK2658_01413</name>
    <name evidence="3" type="ORF">UFOPK2880_00953</name>
    <name evidence="4" type="ORF">UFOPK3004_01000</name>
    <name evidence="5" type="ORF">UFOPK3304_01385</name>
    <name evidence="6" type="ORF">UFOPK3494_01531</name>
    <name evidence="7" type="ORF">UFOPK4134_01183</name>
</gene>
<dbReference type="EMBL" id="CAFBPS010000094">
    <property type="protein sequence ID" value="CAB5032776.1"/>
    <property type="molecule type" value="Genomic_DNA"/>
</dbReference>
<dbReference type="SUPFAM" id="SSF52096">
    <property type="entry name" value="ClpP/crotonase"/>
    <property type="match status" value="1"/>
</dbReference>
<dbReference type="PROSITE" id="PS00166">
    <property type="entry name" value="ENOYL_COA_HYDRATASE"/>
    <property type="match status" value="1"/>
</dbReference>
<evidence type="ECO:0000313" key="4">
    <source>
        <dbReference type="EMBL" id="CAB4807108.1"/>
    </source>
</evidence>
<dbReference type="InterPro" id="IPR001753">
    <property type="entry name" value="Enoyl-CoA_hydra/iso"/>
</dbReference>
<evidence type="ECO:0000313" key="7">
    <source>
        <dbReference type="EMBL" id="CAB5032776.1"/>
    </source>
</evidence>
<dbReference type="Gene3D" id="1.10.12.10">
    <property type="entry name" value="Lyase 2-enoyl-coa Hydratase, Chain A, domain 2"/>
    <property type="match status" value="1"/>
</dbReference>
<evidence type="ECO:0000313" key="3">
    <source>
        <dbReference type="EMBL" id="CAB4773404.1"/>
    </source>
</evidence>
<reference evidence="6" key="1">
    <citation type="submission" date="2020-05" db="EMBL/GenBank/DDBJ databases">
        <authorList>
            <person name="Chiriac C."/>
            <person name="Salcher M."/>
            <person name="Ghai R."/>
            <person name="Kavagutti S V."/>
        </authorList>
    </citation>
    <scope>NUCLEOTIDE SEQUENCE</scope>
</reference>
<protein>
    <submittedName>
        <fullName evidence="6">Unannotated protein</fullName>
    </submittedName>
</protein>
<dbReference type="Gene3D" id="3.90.226.10">
    <property type="entry name" value="2-enoyl-CoA Hydratase, Chain A, domain 1"/>
    <property type="match status" value="1"/>
</dbReference>
<dbReference type="EMBL" id="CAFBMF010000132">
    <property type="protein sequence ID" value="CAB4911145.1"/>
    <property type="molecule type" value="Genomic_DNA"/>
</dbReference>
<dbReference type="EMBL" id="CAFBLJ010000083">
    <property type="protein sequence ID" value="CAB4877972.1"/>
    <property type="molecule type" value="Genomic_DNA"/>
</dbReference>
<dbReference type="Pfam" id="PF00378">
    <property type="entry name" value="ECH_1"/>
    <property type="match status" value="1"/>
</dbReference>
<dbReference type="GO" id="GO:0003824">
    <property type="term" value="F:catalytic activity"/>
    <property type="evidence" value="ECO:0007669"/>
    <property type="project" value="InterPro"/>
</dbReference>
<comment type="similarity">
    <text evidence="1">Belongs to the enoyl-CoA hydratase/isomerase family.</text>
</comment>
<organism evidence="6">
    <name type="scientific">freshwater metagenome</name>
    <dbReference type="NCBI Taxonomy" id="449393"/>
    <lineage>
        <taxon>unclassified sequences</taxon>
        <taxon>metagenomes</taxon>
        <taxon>ecological metagenomes</taxon>
    </lineage>
</organism>
<dbReference type="InterPro" id="IPR029045">
    <property type="entry name" value="ClpP/crotonase-like_dom_sf"/>
</dbReference>
<dbReference type="CDD" id="cd06558">
    <property type="entry name" value="crotonase-like"/>
    <property type="match status" value="1"/>
</dbReference>
<dbReference type="InterPro" id="IPR018376">
    <property type="entry name" value="Enoyl-CoA_hyd/isom_CS"/>
</dbReference>
<evidence type="ECO:0000256" key="1">
    <source>
        <dbReference type="ARBA" id="ARBA00005254"/>
    </source>
</evidence>
<dbReference type="InterPro" id="IPR014748">
    <property type="entry name" value="Enoyl-CoA_hydra_C"/>
</dbReference>
<accession>A0A6J7H3G5</accession>
<dbReference type="PANTHER" id="PTHR43802:SF1">
    <property type="entry name" value="IP11341P-RELATED"/>
    <property type="match status" value="1"/>
</dbReference>
<proteinExistence type="inferred from homology"/>
<name>A0A6J7H3G5_9ZZZZ</name>